<gene>
    <name evidence="2" type="ORF">ATN84_22355</name>
</gene>
<organism evidence="2 3">
    <name type="scientific">Paramesorhizobium deserti</name>
    <dbReference type="NCBI Taxonomy" id="1494590"/>
    <lineage>
        <taxon>Bacteria</taxon>
        <taxon>Pseudomonadati</taxon>
        <taxon>Pseudomonadota</taxon>
        <taxon>Alphaproteobacteria</taxon>
        <taxon>Hyphomicrobiales</taxon>
        <taxon>Phyllobacteriaceae</taxon>
        <taxon>Paramesorhizobium</taxon>
    </lineage>
</organism>
<comment type="caution">
    <text evidence="2">The sequence shown here is derived from an EMBL/GenBank/DDBJ whole genome shotgun (WGS) entry which is preliminary data.</text>
</comment>
<keyword evidence="3" id="KW-1185">Reference proteome</keyword>
<dbReference type="InterPro" id="IPR032710">
    <property type="entry name" value="NTF2-like_dom_sf"/>
</dbReference>
<evidence type="ECO:0000259" key="1">
    <source>
        <dbReference type="Pfam" id="PF13474"/>
    </source>
</evidence>
<keyword evidence="2" id="KW-0413">Isomerase</keyword>
<feature type="domain" description="SnoaL-like" evidence="1">
    <location>
        <begin position="8"/>
        <end position="130"/>
    </location>
</feature>
<evidence type="ECO:0000313" key="3">
    <source>
        <dbReference type="Proteomes" id="UP000070107"/>
    </source>
</evidence>
<sequence length="143" mass="16321">MTTTESEVRAVLESRVEACRAKDIDRLMSLYSPDIVYFDVVPPLYFSGTDAVRNNFLRWFNEYEGPIGLETRELNIVASENAAFARMLHQDMGNANLTEKQKGFWLRSTVCCERSDGGWWITHEHISLPVDFRSGSVLMNLAP</sequence>
<evidence type="ECO:0000313" key="2">
    <source>
        <dbReference type="EMBL" id="KXF74955.1"/>
    </source>
</evidence>
<dbReference type="STRING" id="1494590.ATN84_22355"/>
<dbReference type="Gene3D" id="3.10.450.50">
    <property type="match status" value="1"/>
</dbReference>
<dbReference type="AlphaFoldDB" id="A0A135HP15"/>
<reference evidence="2 3" key="1">
    <citation type="submission" date="2015-11" db="EMBL/GenBank/DDBJ databases">
        <title>Draft genome sequence of Paramesorhizobium deserti A-3-E, a strain highly resistant to diverse beta-lactam antibiotics.</title>
        <authorList>
            <person name="Lv R."/>
            <person name="Yang X."/>
            <person name="Fang N."/>
            <person name="Guo J."/>
            <person name="Luo X."/>
            <person name="Peng F."/>
            <person name="Yang R."/>
            <person name="Cui Y."/>
            <person name="Fang C."/>
            <person name="Song Y."/>
        </authorList>
    </citation>
    <scope>NUCLEOTIDE SEQUENCE [LARGE SCALE GENOMIC DNA]</scope>
    <source>
        <strain evidence="2 3">A-3-E</strain>
    </source>
</reference>
<dbReference type="SUPFAM" id="SSF54427">
    <property type="entry name" value="NTF2-like"/>
    <property type="match status" value="1"/>
</dbReference>
<dbReference type="GO" id="GO:0016853">
    <property type="term" value="F:isomerase activity"/>
    <property type="evidence" value="ECO:0007669"/>
    <property type="project" value="UniProtKB-KW"/>
</dbReference>
<name>A0A135HP15_9HYPH</name>
<dbReference type="InterPro" id="IPR037401">
    <property type="entry name" value="SnoaL-like"/>
</dbReference>
<dbReference type="EMBL" id="LNTU01000040">
    <property type="protein sequence ID" value="KXF74955.1"/>
    <property type="molecule type" value="Genomic_DNA"/>
</dbReference>
<dbReference type="Pfam" id="PF13474">
    <property type="entry name" value="SnoaL_3"/>
    <property type="match status" value="1"/>
</dbReference>
<protein>
    <submittedName>
        <fullName evidence="2">Ketosteroid isomerase</fullName>
    </submittedName>
</protein>
<dbReference type="RefSeq" id="WP_068885188.1">
    <property type="nucleotide sequence ID" value="NZ_LNTU01000040.1"/>
</dbReference>
<accession>A0A135HP15</accession>
<dbReference type="OrthoDB" id="9812295at2"/>
<dbReference type="Proteomes" id="UP000070107">
    <property type="component" value="Unassembled WGS sequence"/>
</dbReference>
<proteinExistence type="predicted"/>